<dbReference type="InterPro" id="IPR001689">
    <property type="entry name" value="Flag_FliM"/>
</dbReference>
<keyword evidence="5" id="KW-1003">Cell membrane</keyword>
<evidence type="ECO:0000259" key="11">
    <source>
        <dbReference type="Pfam" id="PF01052"/>
    </source>
</evidence>
<name>A0A840HWN3_9SPHN</name>
<keyword evidence="12" id="KW-0966">Cell projection</keyword>
<feature type="domain" description="Flagellar motor switch protein FliN-like C-terminal" evidence="11">
    <location>
        <begin position="221"/>
        <end position="288"/>
    </location>
</feature>
<evidence type="ECO:0000256" key="7">
    <source>
        <dbReference type="ARBA" id="ARBA00022779"/>
    </source>
</evidence>
<keyword evidence="12" id="KW-0969">Cilium</keyword>
<evidence type="ECO:0000256" key="1">
    <source>
        <dbReference type="ARBA" id="ARBA00004117"/>
    </source>
</evidence>
<dbReference type="PANTHER" id="PTHR30034">
    <property type="entry name" value="FLAGELLAR MOTOR SWITCH PROTEIN FLIM"/>
    <property type="match status" value="1"/>
</dbReference>
<protein>
    <recommendedName>
        <fullName evidence="4">Flagellar motor switch protein FliM</fullName>
    </recommendedName>
</protein>
<evidence type="ECO:0000256" key="5">
    <source>
        <dbReference type="ARBA" id="ARBA00022475"/>
    </source>
</evidence>
<comment type="similarity">
    <text evidence="3">Belongs to the FliM family.</text>
</comment>
<dbReference type="InterPro" id="IPR036429">
    <property type="entry name" value="SpoA-like_sf"/>
</dbReference>
<keyword evidence="6" id="KW-0145">Chemotaxis</keyword>
<dbReference type="CDD" id="cd17908">
    <property type="entry name" value="FliM"/>
    <property type="match status" value="1"/>
</dbReference>
<evidence type="ECO:0000256" key="3">
    <source>
        <dbReference type="ARBA" id="ARBA00011049"/>
    </source>
</evidence>
<evidence type="ECO:0000313" key="13">
    <source>
        <dbReference type="Proteomes" id="UP000575068"/>
    </source>
</evidence>
<keyword evidence="9" id="KW-0975">Bacterial flagellum</keyword>
<dbReference type="InterPro" id="IPR001543">
    <property type="entry name" value="FliN-like_C"/>
</dbReference>
<dbReference type="GO" id="GO:0071978">
    <property type="term" value="P:bacterial-type flagellum-dependent swarming motility"/>
    <property type="evidence" value="ECO:0007669"/>
    <property type="project" value="TreeGrafter"/>
</dbReference>
<comment type="subcellular location">
    <subcellularLocation>
        <location evidence="1">Bacterial flagellum basal body</location>
    </subcellularLocation>
    <subcellularLocation>
        <location evidence="2">Cell membrane</location>
        <topology evidence="2">Peripheral membrane protein</topology>
    </subcellularLocation>
</comment>
<gene>
    <name evidence="12" type="ORF">HNQ99_002806</name>
</gene>
<dbReference type="GO" id="GO:0009425">
    <property type="term" value="C:bacterial-type flagellum basal body"/>
    <property type="evidence" value="ECO:0007669"/>
    <property type="project" value="UniProtKB-SubCell"/>
</dbReference>
<organism evidence="12 13">
    <name type="scientific">Rhizorhapis suberifaciens</name>
    <name type="common">corky root of lettuce</name>
    <dbReference type="NCBI Taxonomy" id="13656"/>
    <lineage>
        <taxon>Bacteria</taxon>
        <taxon>Pseudomonadati</taxon>
        <taxon>Pseudomonadota</taxon>
        <taxon>Alphaproteobacteria</taxon>
        <taxon>Sphingomonadales</taxon>
        <taxon>Sphingomonadaceae</taxon>
        <taxon>Rhizorhapis</taxon>
    </lineage>
</organism>
<dbReference type="SUPFAM" id="SSF103039">
    <property type="entry name" value="CheC-like"/>
    <property type="match status" value="1"/>
</dbReference>
<dbReference type="RefSeq" id="WP_184476611.1">
    <property type="nucleotide sequence ID" value="NZ_JACHOV010000011.1"/>
</dbReference>
<dbReference type="PANTHER" id="PTHR30034:SF6">
    <property type="entry name" value="YOP PROTEINS TRANSLOCATION PROTEIN Q"/>
    <property type="match status" value="1"/>
</dbReference>
<accession>A0A840HWN3</accession>
<dbReference type="Gene3D" id="2.30.330.10">
    <property type="entry name" value="SpoA-like"/>
    <property type="match status" value="1"/>
</dbReference>
<sequence>MDDVIPYKFGQSEPQPPVVLSGMDRIGERMVRRIRSLLEPMLGVKPHVTGEAVSVFRFSDWSLFVPDFVSLSMYRLHPLKGAALLRVDADMVAALVDSFYGGTGARLPFNRKEFTPTEERMLGKFTTSLIDRLVESWAETHAVDATLIGRETNINYVTVASEDEQVVVQRFDVTLGREDVWPIEFVYPLAALRGVESLMGTKVHDELKISDPAWRERLGRQVNHVSFPARSVLARPSLSLSQLMQLEPGDVIPVQINRSVPLLVGNKVFAHGTIGEKEGRAAFMIEKLSEGTE</sequence>
<dbReference type="Pfam" id="PF01052">
    <property type="entry name" value="FliMN_C"/>
    <property type="match status" value="1"/>
</dbReference>
<dbReference type="GO" id="GO:0003774">
    <property type="term" value="F:cytoskeletal motor activity"/>
    <property type="evidence" value="ECO:0007669"/>
    <property type="project" value="InterPro"/>
</dbReference>
<reference evidence="12 13" key="1">
    <citation type="submission" date="2020-08" db="EMBL/GenBank/DDBJ databases">
        <title>Genomic Encyclopedia of Type Strains, Phase IV (KMG-IV): sequencing the most valuable type-strain genomes for metagenomic binning, comparative biology and taxonomic classification.</title>
        <authorList>
            <person name="Goeker M."/>
        </authorList>
    </citation>
    <scope>NUCLEOTIDE SEQUENCE [LARGE SCALE GENOMIC DNA]</scope>
    <source>
        <strain evidence="12 13">DSM 7465</strain>
    </source>
</reference>
<dbReference type="GO" id="GO:0050918">
    <property type="term" value="P:positive chemotaxis"/>
    <property type="evidence" value="ECO:0007669"/>
    <property type="project" value="TreeGrafter"/>
</dbReference>
<dbReference type="InterPro" id="IPR028976">
    <property type="entry name" value="CheC-like_sf"/>
</dbReference>
<comment type="caution">
    <text evidence="12">The sequence shown here is derived from an EMBL/GenBank/DDBJ whole genome shotgun (WGS) entry which is preliminary data.</text>
</comment>
<evidence type="ECO:0000313" key="12">
    <source>
        <dbReference type="EMBL" id="MBB4642475.1"/>
    </source>
</evidence>
<keyword evidence="7" id="KW-0283">Flagellar rotation</keyword>
<dbReference type="EMBL" id="JACHOV010000011">
    <property type="protein sequence ID" value="MBB4642475.1"/>
    <property type="molecule type" value="Genomic_DNA"/>
</dbReference>
<evidence type="ECO:0000256" key="8">
    <source>
        <dbReference type="ARBA" id="ARBA00023136"/>
    </source>
</evidence>
<dbReference type="SUPFAM" id="SSF101801">
    <property type="entry name" value="Surface presentation of antigens (SPOA)"/>
    <property type="match status" value="1"/>
</dbReference>
<proteinExistence type="inferred from homology"/>
<comment type="function">
    <text evidence="10">FliM is one of three proteins (FliG, FliN, FliM) that forms the rotor-mounted switch complex (C ring), located at the base of the basal body. This complex interacts with the CheY and CheZ chemotaxis proteins, in addition to contacting components of the motor that determine the direction of flagellar rotation.</text>
</comment>
<keyword evidence="8" id="KW-0472">Membrane</keyword>
<evidence type="ECO:0000256" key="2">
    <source>
        <dbReference type="ARBA" id="ARBA00004202"/>
    </source>
</evidence>
<dbReference type="Gene3D" id="3.40.1550.10">
    <property type="entry name" value="CheC-like"/>
    <property type="match status" value="1"/>
</dbReference>
<keyword evidence="13" id="KW-1185">Reference proteome</keyword>
<dbReference type="AlphaFoldDB" id="A0A840HWN3"/>
<evidence type="ECO:0000256" key="10">
    <source>
        <dbReference type="ARBA" id="ARBA00025044"/>
    </source>
</evidence>
<dbReference type="Proteomes" id="UP000575068">
    <property type="component" value="Unassembled WGS sequence"/>
</dbReference>
<evidence type="ECO:0000256" key="6">
    <source>
        <dbReference type="ARBA" id="ARBA00022500"/>
    </source>
</evidence>
<evidence type="ECO:0000256" key="4">
    <source>
        <dbReference type="ARBA" id="ARBA00021898"/>
    </source>
</evidence>
<evidence type="ECO:0000256" key="9">
    <source>
        <dbReference type="ARBA" id="ARBA00023143"/>
    </source>
</evidence>
<dbReference type="Pfam" id="PF02154">
    <property type="entry name" value="FliM"/>
    <property type="match status" value="1"/>
</dbReference>
<keyword evidence="12" id="KW-0282">Flagellum</keyword>
<dbReference type="GO" id="GO:0005886">
    <property type="term" value="C:plasma membrane"/>
    <property type="evidence" value="ECO:0007669"/>
    <property type="project" value="UniProtKB-SubCell"/>
</dbReference>